<protein>
    <submittedName>
        <fullName evidence="1">Uncharacterized protein</fullName>
    </submittedName>
</protein>
<gene>
    <name evidence="1" type="ORF">GCM10010405_30430</name>
</gene>
<evidence type="ECO:0000313" key="2">
    <source>
        <dbReference type="Proteomes" id="UP001501638"/>
    </source>
</evidence>
<dbReference type="EMBL" id="BAAASZ010000020">
    <property type="protein sequence ID" value="GAA2444842.1"/>
    <property type="molecule type" value="Genomic_DNA"/>
</dbReference>
<proteinExistence type="predicted"/>
<organism evidence="1 2">
    <name type="scientific">Streptomyces macrosporus</name>
    <dbReference type="NCBI Taxonomy" id="44032"/>
    <lineage>
        <taxon>Bacteria</taxon>
        <taxon>Bacillati</taxon>
        <taxon>Actinomycetota</taxon>
        <taxon>Actinomycetes</taxon>
        <taxon>Kitasatosporales</taxon>
        <taxon>Streptomycetaceae</taxon>
        <taxon>Streptomyces</taxon>
    </lineage>
</organism>
<dbReference type="RefSeq" id="WP_344322966.1">
    <property type="nucleotide sequence ID" value="NZ_BAAASZ010000020.1"/>
</dbReference>
<name>A0ABN3K2V9_9ACTN</name>
<comment type="caution">
    <text evidence="1">The sequence shown here is derived from an EMBL/GenBank/DDBJ whole genome shotgun (WGS) entry which is preliminary data.</text>
</comment>
<keyword evidence="2" id="KW-1185">Reference proteome</keyword>
<dbReference type="Proteomes" id="UP001501638">
    <property type="component" value="Unassembled WGS sequence"/>
</dbReference>
<reference evidence="1 2" key="1">
    <citation type="journal article" date="2019" name="Int. J. Syst. Evol. Microbiol.">
        <title>The Global Catalogue of Microorganisms (GCM) 10K type strain sequencing project: providing services to taxonomists for standard genome sequencing and annotation.</title>
        <authorList>
            <consortium name="The Broad Institute Genomics Platform"/>
            <consortium name="The Broad Institute Genome Sequencing Center for Infectious Disease"/>
            <person name="Wu L."/>
            <person name="Ma J."/>
        </authorList>
    </citation>
    <scope>NUCLEOTIDE SEQUENCE [LARGE SCALE GENOMIC DNA]</scope>
    <source>
        <strain evidence="1 2">JCM 6305</strain>
    </source>
</reference>
<accession>A0ABN3K2V9</accession>
<evidence type="ECO:0000313" key="1">
    <source>
        <dbReference type="EMBL" id="GAA2444842.1"/>
    </source>
</evidence>
<sequence>MASRFGAIGFEVRDRREYGALLRRLYGLGRAEPVGGGAVRVVWTGAGGTRVELEIDAKGALTYVLPCLVPRGTPVPVRGIAAAPDGTAHVELLDGEGGEMLCPLPVELIDRAELRALGRREAGAPTEGHLRLSALAERIELHADAAAYDAAQGDRRPRFAPNFLVPSGLFRPDDAGPEWRPTAHALFAGEVVAAERAENEVGGGVFHRLRVRTLGGIEVDVAAADAQLPHDPAPGQWVEGAFFTTGSLGLTMP</sequence>